<accession>A0A6A6Z004</accession>
<gene>
    <name evidence="3 5" type="ORF">BDZ99DRAFT_517802</name>
</gene>
<proteinExistence type="predicted"/>
<dbReference type="AlphaFoldDB" id="A0A6A6Z004"/>
<organism evidence="3">
    <name type="scientific">Mytilinidion resinicola</name>
    <dbReference type="NCBI Taxonomy" id="574789"/>
    <lineage>
        <taxon>Eukaryota</taxon>
        <taxon>Fungi</taxon>
        <taxon>Dikarya</taxon>
        <taxon>Ascomycota</taxon>
        <taxon>Pezizomycotina</taxon>
        <taxon>Dothideomycetes</taxon>
        <taxon>Pleosporomycetidae</taxon>
        <taxon>Mytilinidiales</taxon>
        <taxon>Mytilinidiaceae</taxon>
        <taxon>Mytilinidion</taxon>
    </lineage>
</organism>
<dbReference type="EMBL" id="MU003696">
    <property type="protein sequence ID" value="KAF2813557.1"/>
    <property type="molecule type" value="Genomic_DNA"/>
</dbReference>
<dbReference type="Proteomes" id="UP000504636">
    <property type="component" value="Unplaced"/>
</dbReference>
<evidence type="ECO:0000256" key="2">
    <source>
        <dbReference type="SAM" id="SignalP"/>
    </source>
</evidence>
<evidence type="ECO:0000256" key="1">
    <source>
        <dbReference type="SAM" id="Phobius"/>
    </source>
</evidence>
<name>A0A6A6Z004_9PEZI</name>
<evidence type="ECO:0000313" key="4">
    <source>
        <dbReference type="Proteomes" id="UP000504636"/>
    </source>
</evidence>
<reference evidence="5" key="2">
    <citation type="submission" date="2020-04" db="EMBL/GenBank/DDBJ databases">
        <authorList>
            <consortium name="NCBI Genome Project"/>
        </authorList>
    </citation>
    <scope>NUCLEOTIDE SEQUENCE</scope>
    <source>
        <strain evidence="5">CBS 304.34</strain>
    </source>
</reference>
<feature type="chain" id="PRO_5044629522" description="Ig-like domain-containing protein" evidence="2">
    <location>
        <begin position="20"/>
        <end position="681"/>
    </location>
</feature>
<keyword evidence="1" id="KW-0472">Membrane</keyword>
<feature type="signal peptide" evidence="2">
    <location>
        <begin position="1"/>
        <end position="19"/>
    </location>
</feature>
<keyword evidence="2" id="KW-0732">Signal</keyword>
<dbReference type="GeneID" id="54466111"/>
<reference evidence="3 5" key="1">
    <citation type="journal article" date="2020" name="Stud. Mycol.">
        <title>101 Dothideomycetes genomes: a test case for predicting lifestyles and emergence of pathogens.</title>
        <authorList>
            <person name="Haridas S."/>
            <person name="Albert R."/>
            <person name="Binder M."/>
            <person name="Bloem J."/>
            <person name="Labutti K."/>
            <person name="Salamov A."/>
            <person name="Andreopoulos B."/>
            <person name="Baker S."/>
            <person name="Barry K."/>
            <person name="Bills G."/>
            <person name="Bluhm B."/>
            <person name="Cannon C."/>
            <person name="Castanera R."/>
            <person name="Culley D."/>
            <person name="Daum C."/>
            <person name="Ezra D."/>
            <person name="Gonzalez J."/>
            <person name="Henrissat B."/>
            <person name="Kuo A."/>
            <person name="Liang C."/>
            <person name="Lipzen A."/>
            <person name="Lutzoni F."/>
            <person name="Magnuson J."/>
            <person name="Mondo S."/>
            <person name="Nolan M."/>
            <person name="Ohm R."/>
            <person name="Pangilinan J."/>
            <person name="Park H.-J."/>
            <person name="Ramirez L."/>
            <person name="Alfaro M."/>
            <person name="Sun H."/>
            <person name="Tritt A."/>
            <person name="Yoshinaga Y."/>
            <person name="Zwiers L.-H."/>
            <person name="Turgeon B."/>
            <person name="Goodwin S."/>
            <person name="Spatafora J."/>
            <person name="Crous P."/>
            <person name="Grigoriev I."/>
        </authorList>
    </citation>
    <scope>NUCLEOTIDE SEQUENCE</scope>
    <source>
        <strain evidence="3 5">CBS 304.34</strain>
    </source>
</reference>
<feature type="transmembrane region" description="Helical" evidence="1">
    <location>
        <begin position="585"/>
        <end position="607"/>
    </location>
</feature>
<sequence length="681" mass="73899">MTAIIAFISFLWFDDVSNSIWELIVINEWLTRSISISTLLLRTAVDMQASIGAAMIAALMMESSHGIPLSEVAVIAPMKSGAASPWALCKSVLFPLIGFRSVMRASVISSQYFVLLFVLLTTTSLLQFSSTALLSDLHLGPLPDLEVSRSALNGFKYTCLGQQPASADCATFEKLSYNVIPRGSIWSTNPPFYPVFAEYSEPPQQSPAGSSDTGVLLRSMLPLTDSRSRQTLRNYTGKAIVLDSRVYCQAPTVSNLSWSEGYYSNGTGTISANPTISKVMTNNWADEANFMCYYGGADQYSICQIGCPSPKYLPTLLSQFSNETVGEDLTRYGAVFLVLRTTDLTQWKAPHSPEIPITNASSLFVHDEWIDLISPSVYESILSMSVCYAPWDAARLDVSIYGAINRSEPTIRWEPSNQENAAGSFNTTEIASQLGLDSTNQSLEARGIMTLEKSTSFIPTKDDVVPFLQRPFFQGDMSGKGGGVNGATVPLDANWTTLFSGIPLINVLNNFTYTPSNILAADPSISSLFTGALSRNASVAHALSGLITVLSLSAYYGQQHAFDYASEVNETYFKEVLLPQSSGGFTAMTSVLVGHYVLIAVLTVLYIKQTHYSLLGSAWASISQTIGRDVYELLESSSLKTDAEVVESIRDYGKTVLRARLMAVEDEGGARIVCTGADASG</sequence>
<reference evidence="5" key="3">
    <citation type="submission" date="2025-04" db="UniProtKB">
        <authorList>
            <consortium name="RefSeq"/>
        </authorList>
    </citation>
    <scope>IDENTIFICATION</scope>
    <source>
        <strain evidence="5">CBS 304.34</strain>
    </source>
</reference>
<keyword evidence="1" id="KW-0812">Transmembrane</keyword>
<keyword evidence="4" id="KW-1185">Reference proteome</keyword>
<evidence type="ECO:0000313" key="5">
    <source>
        <dbReference type="RefSeq" id="XP_033580521.1"/>
    </source>
</evidence>
<evidence type="ECO:0000313" key="3">
    <source>
        <dbReference type="EMBL" id="KAF2813557.1"/>
    </source>
</evidence>
<dbReference type="OrthoDB" id="5428040at2759"/>
<keyword evidence="1" id="KW-1133">Transmembrane helix</keyword>
<evidence type="ECO:0008006" key="6">
    <source>
        <dbReference type="Google" id="ProtNLM"/>
    </source>
</evidence>
<protein>
    <recommendedName>
        <fullName evidence="6">Ig-like domain-containing protein</fullName>
    </recommendedName>
</protein>
<dbReference type="RefSeq" id="XP_033580521.1">
    <property type="nucleotide sequence ID" value="XM_033725218.1"/>
</dbReference>